<accession>A0A6N6W2P0</accession>
<keyword evidence="3 4" id="KW-0443">Lipid metabolism</keyword>
<dbReference type="OrthoDB" id="9770965at2"/>
<reference evidence="6 7" key="1">
    <citation type="journal article" date="2020" name="Int. J. Syst. Evol. Microbiol.">
        <title>Paraburkholderia madseniana sp. nov., a phenolic acid-degrading bacterium isolated from acidic forest soil.</title>
        <authorList>
            <person name="Wilhelm R.C."/>
            <person name="Murphy S.J.L."/>
            <person name="Feriancek N.M."/>
            <person name="Karasz D.C."/>
            <person name="DeRito C.M."/>
            <person name="Newman J.D."/>
            <person name="Buckley D.H."/>
        </authorList>
    </citation>
    <scope>NUCLEOTIDE SEQUENCE [LARGE SCALE GENOMIC DNA]</scope>
    <source>
        <strain evidence="6 7">RP11</strain>
    </source>
</reference>
<dbReference type="PANTHER" id="PTHR14226">
    <property type="entry name" value="NEUROPATHY TARGET ESTERASE/SWISS CHEESE D.MELANOGASTER"/>
    <property type="match status" value="1"/>
</dbReference>
<dbReference type="PROSITE" id="PS51635">
    <property type="entry name" value="PNPLA"/>
    <property type="match status" value="1"/>
</dbReference>
<evidence type="ECO:0000256" key="3">
    <source>
        <dbReference type="ARBA" id="ARBA00023098"/>
    </source>
</evidence>
<feature type="active site" description="Nucleophile" evidence="4">
    <location>
        <position position="57"/>
    </location>
</feature>
<feature type="domain" description="PNPLA" evidence="5">
    <location>
        <begin position="24"/>
        <end position="229"/>
    </location>
</feature>
<evidence type="ECO:0000256" key="2">
    <source>
        <dbReference type="ARBA" id="ARBA00022963"/>
    </source>
</evidence>
<comment type="caution">
    <text evidence="6">The sequence shown here is derived from an EMBL/GenBank/DDBJ whole genome shotgun (WGS) entry which is preliminary data.</text>
</comment>
<protein>
    <submittedName>
        <fullName evidence="6">Patatin-like phospholipase family protein</fullName>
    </submittedName>
</protein>
<dbReference type="PANTHER" id="PTHR14226:SF57">
    <property type="entry name" value="BLR7027 PROTEIN"/>
    <property type="match status" value="1"/>
</dbReference>
<feature type="short sequence motif" description="GXSXG" evidence="4">
    <location>
        <begin position="55"/>
        <end position="59"/>
    </location>
</feature>
<proteinExistence type="predicted"/>
<dbReference type="AlphaFoldDB" id="A0A6N6W2P0"/>
<organism evidence="6 7">
    <name type="scientific">Paraburkholderia madseniana</name>
    <dbReference type="NCBI Taxonomy" id="2599607"/>
    <lineage>
        <taxon>Bacteria</taxon>
        <taxon>Pseudomonadati</taxon>
        <taxon>Pseudomonadota</taxon>
        <taxon>Betaproteobacteria</taxon>
        <taxon>Burkholderiales</taxon>
        <taxon>Burkholderiaceae</taxon>
        <taxon>Paraburkholderia</taxon>
    </lineage>
</organism>
<dbReference type="RefSeq" id="WP_154566536.1">
    <property type="nucleotide sequence ID" value="NZ_JAMXWG010000021.1"/>
</dbReference>
<evidence type="ECO:0000259" key="5">
    <source>
        <dbReference type="PROSITE" id="PS51635"/>
    </source>
</evidence>
<dbReference type="Gene3D" id="3.40.1090.10">
    <property type="entry name" value="Cytosolic phospholipase A2 catalytic domain"/>
    <property type="match status" value="2"/>
</dbReference>
<dbReference type="InterPro" id="IPR016035">
    <property type="entry name" value="Acyl_Trfase/lysoPLipase"/>
</dbReference>
<keyword evidence="2 4" id="KW-0442">Lipid degradation</keyword>
<dbReference type="InterPro" id="IPR050301">
    <property type="entry name" value="NTE"/>
</dbReference>
<dbReference type="Pfam" id="PF12536">
    <property type="entry name" value="DUF3734"/>
    <property type="match status" value="1"/>
</dbReference>
<keyword evidence="1 4" id="KW-0378">Hydrolase</keyword>
<feature type="short sequence motif" description="GXGXXG" evidence="4">
    <location>
        <begin position="28"/>
        <end position="33"/>
    </location>
</feature>
<feature type="short sequence motif" description="DGA/G" evidence="4">
    <location>
        <begin position="216"/>
        <end position="218"/>
    </location>
</feature>
<dbReference type="InterPro" id="IPR002641">
    <property type="entry name" value="PNPLA_dom"/>
</dbReference>
<dbReference type="Pfam" id="PF01734">
    <property type="entry name" value="Patatin"/>
    <property type="match status" value="1"/>
</dbReference>
<dbReference type="Proteomes" id="UP000463700">
    <property type="component" value="Unassembled WGS sequence"/>
</dbReference>
<sequence>MAKAHQAEPSNPTTSWGKFDHTVMVLQGGGALGAYQAGVHAGLAEAGVSPDWIAGVSIGAINAALIAGNPPEQRVARLRQFWERVSAHAPFVPPLSLDPVRPLFNFMSAASSVAFGVPGFFSPRLPAPFASPQGNFDALSLYDTGPLKASLEELVDFDLINRKAVRLSLGAVNVSTGNSVYFDNNKTQIGPEHVMASGALPPGFPAVHIDGQWYWDGGIACNSPLWYVLDEDYRMSALILQVDVFSGAGELPKSIREVQERMKDIQYSSKTRVNTDRVSEIEELRNSLHRLLDKLPPELRTDPDVQKLDAISTRGAVALVHFINRHNTRSSSFKDYEFSRATVMELWDFGYSDARRAISNPQWRHATDLGNGVRIYDLTK</sequence>
<feature type="active site" description="Proton acceptor" evidence="4">
    <location>
        <position position="216"/>
    </location>
</feature>
<name>A0A6N6W2P0_9BURK</name>
<evidence type="ECO:0000313" key="6">
    <source>
        <dbReference type="EMBL" id="KAE8754835.1"/>
    </source>
</evidence>
<evidence type="ECO:0000313" key="7">
    <source>
        <dbReference type="Proteomes" id="UP000463700"/>
    </source>
</evidence>
<dbReference type="SUPFAM" id="SSF52151">
    <property type="entry name" value="FabD/lysophospholipase-like"/>
    <property type="match status" value="1"/>
</dbReference>
<evidence type="ECO:0000256" key="1">
    <source>
        <dbReference type="ARBA" id="ARBA00022801"/>
    </source>
</evidence>
<dbReference type="InterPro" id="IPR021095">
    <property type="entry name" value="DUF3734"/>
</dbReference>
<dbReference type="EMBL" id="VOSW01000109">
    <property type="protein sequence ID" value="KAE8754835.1"/>
    <property type="molecule type" value="Genomic_DNA"/>
</dbReference>
<dbReference type="GO" id="GO:0016042">
    <property type="term" value="P:lipid catabolic process"/>
    <property type="evidence" value="ECO:0007669"/>
    <property type="project" value="UniProtKB-UniRule"/>
</dbReference>
<evidence type="ECO:0000256" key="4">
    <source>
        <dbReference type="PROSITE-ProRule" id="PRU01161"/>
    </source>
</evidence>
<dbReference type="GO" id="GO:0016787">
    <property type="term" value="F:hydrolase activity"/>
    <property type="evidence" value="ECO:0007669"/>
    <property type="project" value="UniProtKB-UniRule"/>
</dbReference>
<dbReference type="CDD" id="cd07209">
    <property type="entry name" value="Pat_hypo_Ecoli_Z1214_like"/>
    <property type="match status" value="1"/>
</dbReference>
<gene>
    <name evidence="6" type="ORF">FSO04_37545</name>
</gene>